<dbReference type="PANTHER" id="PTHR27006">
    <property type="entry name" value="PROMASTIGOTE SURFACE ANTIGEN PROTEIN PSA"/>
    <property type="match status" value="1"/>
</dbReference>
<reference evidence="2" key="1">
    <citation type="submission" date="2020-08" db="EMBL/GenBank/DDBJ databases">
        <title>Plant Genome Project.</title>
        <authorList>
            <person name="Zhang R.-G."/>
        </authorList>
    </citation>
    <scope>NUCLEOTIDE SEQUENCE</scope>
    <source>
        <strain evidence="2">WSP0</strain>
        <tissue evidence="2">Leaf</tissue>
    </source>
</reference>
<evidence type="ECO:0000259" key="1">
    <source>
        <dbReference type="Pfam" id="PF11883"/>
    </source>
</evidence>
<comment type="caution">
    <text evidence="2">The sequence shown here is derived from an EMBL/GenBank/DDBJ whole genome shotgun (WGS) entry which is preliminary data.</text>
</comment>
<dbReference type="AlphaFoldDB" id="A0AAV6LMN0"/>
<keyword evidence="3" id="KW-1185">Reference proteome</keyword>
<dbReference type="EMBL" id="JACTNZ010000001">
    <property type="protein sequence ID" value="KAG5566212.1"/>
    <property type="molecule type" value="Genomic_DNA"/>
</dbReference>
<feature type="domain" description="S-locus receptor kinase C-terminal" evidence="1">
    <location>
        <begin position="47"/>
        <end position="94"/>
    </location>
</feature>
<dbReference type="GO" id="GO:0004674">
    <property type="term" value="F:protein serine/threonine kinase activity"/>
    <property type="evidence" value="ECO:0007669"/>
    <property type="project" value="InterPro"/>
</dbReference>
<accession>A0AAV6LMN0</accession>
<organism evidence="2 3">
    <name type="scientific">Rhododendron griersonianum</name>
    <dbReference type="NCBI Taxonomy" id="479676"/>
    <lineage>
        <taxon>Eukaryota</taxon>
        <taxon>Viridiplantae</taxon>
        <taxon>Streptophyta</taxon>
        <taxon>Embryophyta</taxon>
        <taxon>Tracheophyta</taxon>
        <taxon>Spermatophyta</taxon>
        <taxon>Magnoliopsida</taxon>
        <taxon>eudicotyledons</taxon>
        <taxon>Gunneridae</taxon>
        <taxon>Pentapetalae</taxon>
        <taxon>asterids</taxon>
        <taxon>Ericales</taxon>
        <taxon>Ericaceae</taxon>
        <taxon>Ericoideae</taxon>
        <taxon>Rhodoreae</taxon>
        <taxon>Rhododendron</taxon>
    </lineage>
</organism>
<dbReference type="Pfam" id="PF11883">
    <property type="entry name" value="DUF3403"/>
    <property type="match status" value="1"/>
</dbReference>
<gene>
    <name evidence="2" type="ORF">RHGRI_001974</name>
</gene>
<dbReference type="Proteomes" id="UP000823749">
    <property type="component" value="Chromosome 1"/>
</dbReference>
<protein>
    <recommendedName>
        <fullName evidence="1">S-locus receptor kinase C-terminal domain-containing protein</fullName>
    </recommendedName>
</protein>
<evidence type="ECO:0000313" key="3">
    <source>
        <dbReference type="Proteomes" id="UP000823749"/>
    </source>
</evidence>
<dbReference type="InterPro" id="IPR021820">
    <property type="entry name" value="S-locus_recpt_kinase_C"/>
</dbReference>
<dbReference type="Gene3D" id="1.10.510.10">
    <property type="entry name" value="Transferase(Phosphotransferase) domain 1"/>
    <property type="match status" value="1"/>
</dbReference>
<proteinExistence type="predicted"/>
<dbReference type="PANTHER" id="PTHR27006:SF619">
    <property type="entry name" value="CYSTEINE-RICH RECEPTOR-LIKE PROTEIN KINASE 15"/>
    <property type="match status" value="1"/>
</dbReference>
<sequence length="94" mass="10637">MEFMDPSLDDTNSSCKLVRCMQIALLCVQENPVDRPSMLELSVMLKNETAAMNIPKRPAFSTRRDEDEVQVQESTSQQEVWSVGDVSITQMVAR</sequence>
<name>A0AAV6LMN0_9ERIC</name>
<evidence type="ECO:0000313" key="2">
    <source>
        <dbReference type="EMBL" id="KAG5566212.1"/>
    </source>
</evidence>